<keyword evidence="1" id="KW-0812">Transmembrane</keyword>
<dbReference type="RefSeq" id="WP_111594329.1">
    <property type="nucleotide sequence ID" value="NZ_QLMA01000008.1"/>
</dbReference>
<dbReference type="EMBL" id="QLMA01000008">
    <property type="protein sequence ID" value="RAJ76604.1"/>
    <property type="molecule type" value="Genomic_DNA"/>
</dbReference>
<dbReference type="OrthoDB" id="7057889at2"/>
<protein>
    <submittedName>
        <fullName evidence="2">Multidrug efflux pump subunit AcrA (Membrane-fusion protein)</fullName>
    </submittedName>
</protein>
<sequence length="303" mass="33884">MQNNFEHIASQQPDYYDDVNEDIIGRPPRKILLWANLIIGAIFLCFFVASIFIKSPYKINSPVDIFYSKQPVNIDGASSSSDISLLVKDNATIRKGMPIANLDRDISYTSLLQLKSSLMSGDFSQVIPDSLGKFGTAYTRLRSMHPAHLQAAEKDSLLASISAWEKHYLICSPVAGRIAFNTVYDNPSSNSGHLGRILPENGTFTAYSWITQHDLTKIKVGQKVQIKLDQFPVEEYGYILGSVEAKLNGKKDNLYLIRISLLNGLVTDKGLKIDTTYQLQGHGEIIVYEKSLLNTFIGKNRIF</sequence>
<evidence type="ECO:0000313" key="2">
    <source>
        <dbReference type="EMBL" id="RAJ76604.1"/>
    </source>
</evidence>
<keyword evidence="1" id="KW-1133">Transmembrane helix</keyword>
<keyword evidence="1" id="KW-0472">Membrane</keyword>
<organism evidence="2 3">
    <name type="scientific">Chitinophaga dinghuensis</name>
    <dbReference type="NCBI Taxonomy" id="1539050"/>
    <lineage>
        <taxon>Bacteria</taxon>
        <taxon>Pseudomonadati</taxon>
        <taxon>Bacteroidota</taxon>
        <taxon>Chitinophagia</taxon>
        <taxon>Chitinophagales</taxon>
        <taxon>Chitinophagaceae</taxon>
        <taxon>Chitinophaga</taxon>
    </lineage>
</organism>
<proteinExistence type="predicted"/>
<evidence type="ECO:0000313" key="3">
    <source>
        <dbReference type="Proteomes" id="UP000249819"/>
    </source>
</evidence>
<dbReference type="Proteomes" id="UP000249819">
    <property type="component" value="Unassembled WGS sequence"/>
</dbReference>
<keyword evidence="3" id="KW-1185">Reference proteome</keyword>
<reference evidence="2 3" key="1">
    <citation type="submission" date="2018-06" db="EMBL/GenBank/DDBJ databases">
        <title>Genomic Encyclopedia of Archaeal and Bacterial Type Strains, Phase II (KMG-II): from individual species to whole genera.</title>
        <authorList>
            <person name="Goeker M."/>
        </authorList>
    </citation>
    <scope>NUCLEOTIDE SEQUENCE [LARGE SCALE GENOMIC DNA]</scope>
    <source>
        <strain evidence="2 3">DSM 29821</strain>
    </source>
</reference>
<gene>
    <name evidence="2" type="ORF">CLV59_108123</name>
</gene>
<dbReference type="AlphaFoldDB" id="A0A327VQ96"/>
<accession>A0A327VQ96</accession>
<feature type="transmembrane region" description="Helical" evidence="1">
    <location>
        <begin position="31"/>
        <end position="53"/>
    </location>
</feature>
<evidence type="ECO:0000256" key="1">
    <source>
        <dbReference type="SAM" id="Phobius"/>
    </source>
</evidence>
<name>A0A327VQ96_9BACT</name>
<comment type="caution">
    <text evidence="2">The sequence shown here is derived from an EMBL/GenBank/DDBJ whole genome shotgun (WGS) entry which is preliminary data.</text>
</comment>